<evidence type="ECO:0000259" key="1">
    <source>
        <dbReference type="Pfam" id="PF03469"/>
    </source>
</evidence>
<accession>A0ABD1P3G4</accession>
<dbReference type="PANTHER" id="PTHR21596:SF3">
    <property type="entry name" value="FACTOR OF DNA METHYLATION 1-RELATED"/>
    <property type="match status" value="1"/>
</dbReference>
<protein>
    <submittedName>
        <fullName evidence="3">Factor of DNA methylation 1</fullName>
    </submittedName>
</protein>
<evidence type="ECO:0000313" key="4">
    <source>
        <dbReference type="Proteomes" id="UP001604277"/>
    </source>
</evidence>
<evidence type="ECO:0000313" key="2">
    <source>
        <dbReference type="EMBL" id="KAL2456746.1"/>
    </source>
</evidence>
<evidence type="ECO:0000313" key="3">
    <source>
        <dbReference type="EMBL" id="KAL2458412.1"/>
    </source>
</evidence>
<gene>
    <name evidence="3" type="ORF">Fot_55682</name>
    <name evidence="2" type="ORF">Fot_56680</name>
</gene>
<proteinExistence type="predicted"/>
<dbReference type="EMBL" id="JBFOLJ010000029">
    <property type="protein sequence ID" value="KAL2458412.1"/>
    <property type="molecule type" value="Genomic_DNA"/>
</dbReference>
<dbReference type="EMBL" id="JBFOLJ010000053">
    <property type="protein sequence ID" value="KAL2456746.1"/>
    <property type="molecule type" value="Genomic_DNA"/>
</dbReference>
<dbReference type="Proteomes" id="UP001604277">
    <property type="component" value="Unassembled WGS sequence"/>
</dbReference>
<reference evidence="3" key="1">
    <citation type="submission" date="2024-07" db="EMBL/GenBank/DDBJ databases">
        <title>Two chromosome-level genome assemblies of Korean endemic species Abeliophyllum distichum and Forsythia ovata (Oleaceae).</title>
        <authorList>
            <person name="Mun J.H."/>
        </authorList>
    </citation>
    <scope>NUCLEOTIDE SEQUENCE</scope>
    <source>
        <strain evidence="3">KNKB202402200001</strain>
        <tissue evidence="3">Leaf</tissue>
    </source>
</reference>
<dbReference type="AlphaFoldDB" id="A0ABD1P3G4"/>
<dbReference type="InterPro" id="IPR005379">
    <property type="entry name" value="FDM1-5/IDN2_XH"/>
</dbReference>
<name>A0ABD1P3G4_9LAMI</name>
<keyword evidence="4" id="KW-1185">Reference proteome</keyword>
<dbReference type="InterPro" id="IPR045177">
    <property type="entry name" value="FDM1-5/IDN2"/>
</dbReference>
<reference evidence="4" key="2">
    <citation type="submission" date="2024-07" db="EMBL/GenBank/DDBJ databases">
        <title>Two chromosome-level genome assemblies of Korean endemic species Abeliophyllum distichum and Forsythia ovata (Oleaceae).</title>
        <authorList>
            <person name="Jang H."/>
        </authorList>
    </citation>
    <scope>NUCLEOTIDE SEQUENCE [LARGE SCALE GENOMIC DNA]</scope>
</reference>
<comment type="caution">
    <text evidence="3">The sequence shown here is derived from an EMBL/GenBank/DDBJ whole genome shotgun (WGS) entry which is preliminary data.</text>
</comment>
<organism evidence="3 4">
    <name type="scientific">Forsythia ovata</name>
    <dbReference type="NCBI Taxonomy" id="205694"/>
    <lineage>
        <taxon>Eukaryota</taxon>
        <taxon>Viridiplantae</taxon>
        <taxon>Streptophyta</taxon>
        <taxon>Embryophyta</taxon>
        <taxon>Tracheophyta</taxon>
        <taxon>Spermatophyta</taxon>
        <taxon>Magnoliopsida</taxon>
        <taxon>eudicotyledons</taxon>
        <taxon>Gunneridae</taxon>
        <taxon>Pentapetalae</taxon>
        <taxon>asterids</taxon>
        <taxon>lamiids</taxon>
        <taxon>Lamiales</taxon>
        <taxon>Oleaceae</taxon>
        <taxon>Forsythieae</taxon>
        <taxon>Forsythia</taxon>
    </lineage>
</organism>
<feature type="domain" description="Factor of DNA methylation 1-5/IDN2" evidence="1">
    <location>
        <begin position="58"/>
        <end position="131"/>
    </location>
</feature>
<dbReference type="PANTHER" id="PTHR21596">
    <property type="entry name" value="RIBONUCLEASE P SUBUNIT P38"/>
    <property type="match status" value="1"/>
</dbReference>
<dbReference type="Pfam" id="PF03469">
    <property type="entry name" value="XH"/>
    <property type="match status" value="1"/>
</dbReference>
<sequence length="133" mass="15750">MNEQLEEKIEEMDGLEDINKQLLTKELLSNDELQKARKELITGLNEMLNSSRVNIGIKRMGEIDEKAFQNIVKHKFPPEEAEIKTIELCSLWQEKLKNPDFYPFKIIHNDGKHEEVLYKDDESQYKLKDEWEG</sequence>